<dbReference type="Pfam" id="PF00903">
    <property type="entry name" value="Glyoxalase"/>
    <property type="match status" value="1"/>
</dbReference>
<dbReference type="Gene3D" id="3.10.180.10">
    <property type="entry name" value="2,3-Dihydroxybiphenyl 1,2-Dioxygenase, domain 1"/>
    <property type="match status" value="1"/>
</dbReference>
<protein>
    <submittedName>
        <fullName evidence="2">VOC family protein</fullName>
    </submittedName>
</protein>
<reference evidence="2 3" key="1">
    <citation type="submission" date="2020-10" db="EMBL/GenBank/DDBJ databases">
        <title>Connecting structure to function with the recovery of over 1000 high-quality activated sludge metagenome-assembled genomes encoding full-length rRNA genes using long-read sequencing.</title>
        <authorList>
            <person name="Singleton C.M."/>
            <person name="Petriglieri F."/>
            <person name="Kristensen J.M."/>
            <person name="Kirkegaard R.H."/>
            <person name="Michaelsen T.Y."/>
            <person name="Andersen M.H."/>
            <person name="Karst S.M."/>
            <person name="Dueholm M.S."/>
            <person name="Nielsen P.H."/>
            <person name="Albertsen M."/>
        </authorList>
    </citation>
    <scope>NUCLEOTIDE SEQUENCE [LARGE SCALE GENOMIC DNA]</scope>
    <source>
        <strain evidence="2">Ribe_18-Q3-R11-54_MAXAC.273</strain>
    </source>
</reference>
<evidence type="ECO:0000259" key="1">
    <source>
        <dbReference type="Pfam" id="PF00903"/>
    </source>
</evidence>
<dbReference type="CDD" id="cd06587">
    <property type="entry name" value="VOC"/>
    <property type="match status" value="1"/>
</dbReference>
<evidence type="ECO:0000313" key="3">
    <source>
        <dbReference type="Proteomes" id="UP000808337"/>
    </source>
</evidence>
<evidence type="ECO:0000313" key="2">
    <source>
        <dbReference type="EMBL" id="MBK9985229.1"/>
    </source>
</evidence>
<dbReference type="InterPro" id="IPR004360">
    <property type="entry name" value="Glyas_Fos-R_dOase_dom"/>
</dbReference>
<dbReference type="Proteomes" id="UP000808337">
    <property type="component" value="Unassembled WGS sequence"/>
</dbReference>
<feature type="domain" description="Glyoxalase/fosfomycin resistance/dioxygenase" evidence="1">
    <location>
        <begin position="9"/>
        <end position="55"/>
    </location>
</feature>
<accession>A0A9D7SZV7</accession>
<dbReference type="InterPro" id="IPR029068">
    <property type="entry name" value="Glyas_Bleomycin-R_OHBP_Dase"/>
</dbReference>
<sequence length="65" mass="7509">MFQIVQTNLTIMVRNMDQSIAFYTDVLGFKIIRRYGNHYAQIEAPGIIIGLHPSEKKKISLKIFP</sequence>
<name>A0A9D7SZV7_9BACT</name>
<comment type="caution">
    <text evidence="2">The sequence shown here is derived from an EMBL/GenBank/DDBJ whole genome shotgun (WGS) entry which is preliminary data.</text>
</comment>
<dbReference type="EMBL" id="JADKGY010000034">
    <property type="protein sequence ID" value="MBK9985229.1"/>
    <property type="molecule type" value="Genomic_DNA"/>
</dbReference>
<dbReference type="SUPFAM" id="SSF54593">
    <property type="entry name" value="Glyoxalase/Bleomycin resistance protein/Dihydroxybiphenyl dioxygenase"/>
    <property type="match status" value="1"/>
</dbReference>
<proteinExistence type="predicted"/>
<organism evidence="2 3">
    <name type="scientific">Candidatus Opimibacter skivensis</name>
    <dbReference type="NCBI Taxonomy" id="2982028"/>
    <lineage>
        <taxon>Bacteria</taxon>
        <taxon>Pseudomonadati</taxon>
        <taxon>Bacteroidota</taxon>
        <taxon>Saprospiria</taxon>
        <taxon>Saprospirales</taxon>
        <taxon>Saprospiraceae</taxon>
        <taxon>Candidatus Opimibacter</taxon>
    </lineage>
</organism>
<gene>
    <name evidence="2" type="ORF">IPP15_23255</name>
</gene>
<dbReference type="AlphaFoldDB" id="A0A9D7SZV7"/>